<evidence type="ECO:0000313" key="2">
    <source>
        <dbReference type="Proteomes" id="UP000593573"/>
    </source>
</evidence>
<protein>
    <submittedName>
        <fullName evidence="1">Uncharacterized protein</fullName>
    </submittedName>
</protein>
<sequence length="116" mass="13386">VVYGRYKCNVDNDASFVDSESIGWAIVVHNDTGDFVRCISRFMKSKLDLFKTEILATRFQLFSFRCIRRYANKVAHTLTRVALLRVNYMDYTICPFFIVGIVNAKRLANMNDNEGS</sequence>
<reference evidence="1 2" key="1">
    <citation type="journal article" date="2019" name="Genome Biol. Evol.">
        <title>Insights into the evolution of the New World diploid cottons (Gossypium, subgenus Houzingenia) based on genome sequencing.</title>
        <authorList>
            <person name="Grover C.E."/>
            <person name="Arick M.A. 2nd"/>
            <person name="Thrash A."/>
            <person name="Conover J.L."/>
            <person name="Sanders W.S."/>
            <person name="Peterson D.G."/>
            <person name="Frelichowski J.E."/>
            <person name="Scheffler J.A."/>
            <person name="Scheffler B.E."/>
            <person name="Wendel J.F."/>
        </authorList>
    </citation>
    <scope>NUCLEOTIDE SEQUENCE [LARGE SCALE GENOMIC DNA]</scope>
    <source>
        <strain evidence="1">57</strain>
        <tissue evidence="1">Leaf</tissue>
    </source>
</reference>
<dbReference type="Proteomes" id="UP000593573">
    <property type="component" value="Unassembled WGS sequence"/>
</dbReference>
<accession>A0A7J8TX45</accession>
<feature type="non-terminal residue" evidence="1">
    <location>
        <position position="1"/>
    </location>
</feature>
<dbReference type="OrthoDB" id="945394at2759"/>
<dbReference type="AlphaFoldDB" id="A0A7J8TX45"/>
<comment type="caution">
    <text evidence="1">The sequence shown here is derived from an EMBL/GenBank/DDBJ whole genome shotgun (WGS) entry which is preliminary data.</text>
</comment>
<gene>
    <name evidence="1" type="ORF">Goklo_027137</name>
</gene>
<proteinExistence type="predicted"/>
<keyword evidence="2" id="KW-1185">Reference proteome</keyword>
<dbReference type="EMBL" id="JABFAB010000002">
    <property type="protein sequence ID" value="MBA0642796.1"/>
    <property type="molecule type" value="Genomic_DNA"/>
</dbReference>
<organism evidence="1 2">
    <name type="scientific">Gossypium klotzschianum</name>
    <dbReference type="NCBI Taxonomy" id="34286"/>
    <lineage>
        <taxon>Eukaryota</taxon>
        <taxon>Viridiplantae</taxon>
        <taxon>Streptophyta</taxon>
        <taxon>Embryophyta</taxon>
        <taxon>Tracheophyta</taxon>
        <taxon>Spermatophyta</taxon>
        <taxon>Magnoliopsida</taxon>
        <taxon>eudicotyledons</taxon>
        <taxon>Gunneridae</taxon>
        <taxon>Pentapetalae</taxon>
        <taxon>rosids</taxon>
        <taxon>malvids</taxon>
        <taxon>Malvales</taxon>
        <taxon>Malvaceae</taxon>
        <taxon>Malvoideae</taxon>
        <taxon>Gossypium</taxon>
    </lineage>
</organism>
<evidence type="ECO:0000313" key="1">
    <source>
        <dbReference type="EMBL" id="MBA0642796.1"/>
    </source>
</evidence>
<name>A0A7J8TX45_9ROSI</name>